<keyword evidence="2" id="KW-1185">Reference proteome</keyword>
<accession>A0A5C3L9U0</accession>
<name>A0A5C3L9U0_COPMA</name>
<reference evidence="1 2" key="1">
    <citation type="journal article" date="2019" name="Nat. Ecol. Evol.">
        <title>Megaphylogeny resolves global patterns of mushroom evolution.</title>
        <authorList>
            <person name="Varga T."/>
            <person name="Krizsan K."/>
            <person name="Foldi C."/>
            <person name="Dima B."/>
            <person name="Sanchez-Garcia M."/>
            <person name="Sanchez-Ramirez S."/>
            <person name="Szollosi G.J."/>
            <person name="Szarkandi J.G."/>
            <person name="Papp V."/>
            <person name="Albert L."/>
            <person name="Andreopoulos W."/>
            <person name="Angelini C."/>
            <person name="Antonin V."/>
            <person name="Barry K.W."/>
            <person name="Bougher N.L."/>
            <person name="Buchanan P."/>
            <person name="Buyck B."/>
            <person name="Bense V."/>
            <person name="Catcheside P."/>
            <person name="Chovatia M."/>
            <person name="Cooper J."/>
            <person name="Damon W."/>
            <person name="Desjardin D."/>
            <person name="Finy P."/>
            <person name="Geml J."/>
            <person name="Haridas S."/>
            <person name="Hughes K."/>
            <person name="Justo A."/>
            <person name="Karasinski D."/>
            <person name="Kautmanova I."/>
            <person name="Kiss B."/>
            <person name="Kocsube S."/>
            <person name="Kotiranta H."/>
            <person name="LaButti K.M."/>
            <person name="Lechner B.E."/>
            <person name="Liimatainen K."/>
            <person name="Lipzen A."/>
            <person name="Lukacs Z."/>
            <person name="Mihaltcheva S."/>
            <person name="Morgado L.N."/>
            <person name="Niskanen T."/>
            <person name="Noordeloos M.E."/>
            <person name="Ohm R.A."/>
            <person name="Ortiz-Santana B."/>
            <person name="Ovrebo C."/>
            <person name="Racz N."/>
            <person name="Riley R."/>
            <person name="Savchenko A."/>
            <person name="Shiryaev A."/>
            <person name="Soop K."/>
            <person name="Spirin V."/>
            <person name="Szebenyi C."/>
            <person name="Tomsovsky M."/>
            <person name="Tulloss R.E."/>
            <person name="Uehling J."/>
            <person name="Grigoriev I.V."/>
            <person name="Vagvolgyi C."/>
            <person name="Papp T."/>
            <person name="Martin F.M."/>
            <person name="Miettinen O."/>
            <person name="Hibbett D.S."/>
            <person name="Nagy L.G."/>
        </authorList>
    </citation>
    <scope>NUCLEOTIDE SEQUENCE [LARGE SCALE GENOMIC DNA]</scope>
    <source>
        <strain evidence="1 2">CBS 121175</strain>
    </source>
</reference>
<proteinExistence type="predicted"/>
<dbReference type="AlphaFoldDB" id="A0A5C3L9U0"/>
<protein>
    <submittedName>
        <fullName evidence="1">Uncharacterized protein</fullName>
    </submittedName>
</protein>
<evidence type="ECO:0000313" key="1">
    <source>
        <dbReference type="EMBL" id="TFK29273.1"/>
    </source>
</evidence>
<dbReference type="EMBL" id="ML210150">
    <property type="protein sequence ID" value="TFK29273.1"/>
    <property type="molecule type" value="Genomic_DNA"/>
</dbReference>
<dbReference type="STRING" id="230819.A0A5C3L9U0"/>
<dbReference type="OrthoDB" id="3147730at2759"/>
<sequence length="211" mass="23872">MHGELLGRQPSLVELMLSPMSPQGHMGAYPVAPSFMPHPGVFMDYIADVGSRAWRYELVEALDCMNKKFANPYIIFYPVLSRDGMSFPINKFIRDIQGHSFNEDCAWRGNIVVGKYRDNPFTSMMDASMADFAMIKNYLLTHGCPPQVRKNVCSNPALTKKLPLLCTEIISAYHAIHSIGVMKFARSLVLPPSCDHIHGERRVYTKTLRTF</sequence>
<dbReference type="Proteomes" id="UP000307440">
    <property type="component" value="Unassembled WGS sequence"/>
</dbReference>
<gene>
    <name evidence="1" type="ORF">FA15DRAFT_582791</name>
</gene>
<organism evidence="1 2">
    <name type="scientific">Coprinopsis marcescibilis</name>
    <name type="common">Agaric fungus</name>
    <name type="synonym">Psathyrella marcescibilis</name>
    <dbReference type="NCBI Taxonomy" id="230819"/>
    <lineage>
        <taxon>Eukaryota</taxon>
        <taxon>Fungi</taxon>
        <taxon>Dikarya</taxon>
        <taxon>Basidiomycota</taxon>
        <taxon>Agaricomycotina</taxon>
        <taxon>Agaricomycetes</taxon>
        <taxon>Agaricomycetidae</taxon>
        <taxon>Agaricales</taxon>
        <taxon>Agaricineae</taxon>
        <taxon>Psathyrellaceae</taxon>
        <taxon>Coprinopsis</taxon>
    </lineage>
</organism>
<evidence type="ECO:0000313" key="2">
    <source>
        <dbReference type="Proteomes" id="UP000307440"/>
    </source>
</evidence>